<organism evidence="3 4">
    <name type="scientific">Phytophthora fragariaefolia</name>
    <dbReference type="NCBI Taxonomy" id="1490495"/>
    <lineage>
        <taxon>Eukaryota</taxon>
        <taxon>Sar</taxon>
        <taxon>Stramenopiles</taxon>
        <taxon>Oomycota</taxon>
        <taxon>Peronosporomycetes</taxon>
        <taxon>Peronosporales</taxon>
        <taxon>Peronosporaceae</taxon>
        <taxon>Phytophthora</taxon>
    </lineage>
</organism>
<feature type="domain" description="Ubiquitin-protein ligase E3A N-terminal zinc-binding" evidence="2">
    <location>
        <begin position="26"/>
        <end position="79"/>
    </location>
</feature>
<dbReference type="EMBL" id="BSXT01000201">
    <property type="protein sequence ID" value="GMF20557.1"/>
    <property type="molecule type" value="Genomic_DNA"/>
</dbReference>
<accession>A0A9W6WXJ2</accession>
<feature type="compositionally biased region" description="Basic and acidic residues" evidence="1">
    <location>
        <begin position="121"/>
        <end position="146"/>
    </location>
</feature>
<evidence type="ECO:0000256" key="1">
    <source>
        <dbReference type="SAM" id="MobiDB-lite"/>
    </source>
</evidence>
<gene>
    <name evidence="3" type="ORF">Pfra01_000248700</name>
</gene>
<protein>
    <submittedName>
        <fullName evidence="3">Unnamed protein product</fullName>
    </submittedName>
</protein>
<dbReference type="Gene3D" id="6.10.130.10">
    <property type="entry name" value="Ubiquitin-protein ligase E3A, N-terminal zinc-binding domain (AZUL)"/>
    <property type="match status" value="1"/>
</dbReference>
<evidence type="ECO:0000313" key="4">
    <source>
        <dbReference type="Proteomes" id="UP001165121"/>
    </source>
</evidence>
<proteinExistence type="predicted"/>
<dbReference type="InterPro" id="IPR042556">
    <property type="entry name" value="AZUL_sf"/>
</dbReference>
<comment type="caution">
    <text evidence="3">The sequence shown here is derived from an EMBL/GenBank/DDBJ whole genome shotgun (WGS) entry which is preliminary data.</text>
</comment>
<dbReference type="Proteomes" id="UP001165121">
    <property type="component" value="Unassembled WGS sequence"/>
</dbReference>
<feature type="compositionally biased region" description="Basic and acidic residues" evidence="1">
    <location>
        <begin position="303"/>
        <end position="313"/>
    </location>
</feature>
<keyword evidence="4" id="KW-1185">Reference proteome</keyword>
<dbReference type="InterPro" id="IPR032353">
    <property type="entry name" value="AZUL"/>
</dbReference>
<dbReference type="OrthoDB" id="102273at2759"/>
<evidence type="ECO:0000259" key="2">
    <source>
        <dbReference type="Pfam" id="PF16558"/>
    </source>
</evidence>
<feature type="region of interest" description="Disordered" evidence="1">
    <location>
        <begin position="121"/>
        <end position="186"/>
    </location>
</feature>
<feature type="compositionally biased region" description="Basic and acidic residues" evidence="1">
    <location>
        <begin position="163"/>
        <end position="181"/>
    </location>
</feature>
<reference evidence="3" key="1">
    <citation type="submission" date="2023-04" db="EMBL/GenBank/DDBJ databases">
        <title>Phytophthora fragariaefolia NBRC 109709.</title>
        <authorList>
            <person name="Ichikawa N."/>
            <person name="Sato H."/>
            <person name="Tonouchi N."/>
        </authorList>
    </citation>
    <scope>NUCLEOTIDE SEQUENCE</scope>
    <source>
        <strain evidence="3">NBRC 109709</strain>
    </source>
</reference>
<feature type="region of interest" description="Disordered" evidence="1">
    <location>
        <begin position="277"/>
        <end position="327"/>
    </location>
</feature>
<sequence>MDHDQVGGVRRSSNACMELMDDYVYARQLVQAYFAMLTVGCNRDGCTNENCCSNPQTPVLSATEAAIKSVFFATQVPVPLCVDLSQEQALDATPASSQLLSFTNPQREELELAVEKLQAVEENHTEDASTPKEDDQQNNHEVHPETPEIEVPNSQQVETIGSEEDHRNREELHPETTEAEVKIQQPESISTDITATLEVPARNSTPRRRLAVAVTLDNGLNKNLESPVKRPTIITRVVVQPKHKLVIDPAKSFMNGATVATDEKEVTVVHGAEVMSTPTQQQELATKKPATPTQDARQRRLSRPKEKLFDAIKRSFSRTKKAPMGSA</sequence>
<dbReference type="AlphaFoldDB" id="A0A9W6WXJ2"/>
<name>A0A9W6WXJ2_9STRA</name>
<dbReference type="Pfam" id="PF16558">
    <property type="entry name" value="AZUL"/>
    <property type="match status" value="1"/>
</dbReference>
<evidence type="ECO:0000313" key="3">
    <source>
        <dbReference type="EMBL" id="GMF20557.1"/>
    </source>
</evidence>